<name>A0A556V4B3_BAGYA</name>
<evidence type="ECO:0000313" key="2">
    <source>
        <dbReference type="EMBL" id="TSU24202.1"/>
    </source>
</evidence>
<comment type="caution">
    <text evidence="2">The sequence shown here is derived from an EMBL/GenBank/DDBJ whole genome shotgun (WGS) entry which is preliminary data.</text>
</comment>
<feature type="region of interest" description="Disordered" evidence="1">
    <location>
        <begin position="1"/>
        <end position="34"/>
    </location>
</feature>
<organism evidence="2 3">
    <name type="scientific">Bagarius yarrelli</name>
    <name type="common">Goonch</name>
    <name type="synonym">Bagrus yarrelli</name>
    <dbReference type="NCBI Taxonomy" id="175774"/>
    <lineage>
        <taxon>Eukaryota</taxon>
        <taxon>Metazoa</taxon>
        <taxon>Chordata</taxon>
        <taxon>Craniata</taxon>
        <taxon>Vertebrata</taxon>
        <taxon>Euteleostomi</taxon>
        <taxon>Actinopterygii</taxon>
        <taxon>Neopterygii</taxon>
        <taxon>Teleostei</taxon>
        <taxon>Ostariophysi</taxon>
        <taxon>Siluriformes</taxon>
        <taxon>Sisoridae</taxon>
        <taxon>Sisorinae</taxon>
        <taxon>Bagarius</taxon>
    </lineage>
</organism>
<sequence>MSKKFSKDSSSDEKPRSVMLNESSDDSLDLPSNEKDLTLMTDDFVITKFHRKKVVKIDENEFKDSLKKQLDLWIRSEAKDDCFHGFVDKKVVLVGHNKSADGSAGGMPFGIHSIANAGDGGLVNVLPDPCCEITFHANLPTRTNKARLSIASAG</sequence>
<dbReference type="AlphaFoldDB" id="A0A556V4B3"/>
<dbReference type="EMBL" id="VCAZ01000116">
    <property type="protein sequence ID" value="TSU24202.1"/>
    <property type="molecule type" value="Genomic_DNA"/>
</dbReference>
<feature type="compositionally biased region" description="Basic and acidic residues" evidence="1">
    <location>
        <begin position="1"/>
        <end position="16"/>
    </location>
</feature>
<protein>
    <submittedName>
        <fullName evidence="2">Uncharacterized protein</fullName>
    </submittedName>
</protein>
<keyword evidence="3" id="KW-1185">Reference proteome</keyword>
<dbReference type="Proteomes" id="UP000319801">
    <property type="component" value="Unassembled WGS sequence"/>
</dbReference>
<proteinExistence type="predicted"/>
<reference evidence="2 3" key="1">
    <citation type="journal article" date="2019" name="Genome Biol. Evol.">
        <title>Whole-Genome Sequencing of the Giant Devil Catfish, Bagarius yarrelli.</title>
        <authorList>
            <person name="Jiang W."/>
            <person name="Lv Y."/>
            <person name="Cheng L."/>
            <person name="Yang K."/>
            <person name="Chao B."/>
            <person name="Wang X."/>
            <person name="Li Y."/>
            <person name="Pan X."/>
            <person name="You X."/>
            <person name="Zhang Y."/>
            <person name="Yang J."/>
            <person name="Li J."/>
            <person name="Zhang X."/>
            <person name="Liu S."/>
            <person name="Sun C."/>
            <person name="Yang J."/>
            <person name="Shi Q."/>
        </authorList>
    </citation>
    <scope>NUCLEOTIDE SEQUENCE [LARGE SCALE GENOMIC DNA]</scope>
    <source>
        <strain evidence="2">JWS20170419001</strain>
        <tissue evidence="2">Muscle</tissue>
    </source>
</reference>
<accession>A0A556V4B3</accession>
<evidence type="ECO:0000313" key="3">
    <source>
        <dbReference type="Proteomes" id="UP000319801"/>
    </source>
</evidence>
<gene>
    <name evidence="2" type="ORF">Baya_12858</name>
</gene>
<evidence type="ECO:0000256" key="1">
    <source>
        <dbReference type="SAM" id="MobiDB-lite"/>
    </source>
</evidence>